<proteinExistence type="inferred from homology"/>
<gene>
    <name evidence="7" type="ORF">T472_0216795</name>
</gene>
<accession>V7I2G8</accession>
<dbReference type="EC" id="4.4.1.13" evidence="2"/>
<organism evidence="7 8">
    <name type="scientific">Youngiibacter fragilis 232.1</name>
    <dbReference type="NCBI Taxonomy" id="994573"/>
    <lineage>
        <taxon>Bacteria</taxon>
        <taxon>Bacillati</taxon>
        <taxon>Bacillota</taxon>
        <taxon>Clostridia</taxon>
        <taxon>Eubacteriales</taxon>
        <taxon>Clostridiaceae</taxon>
        <taxon>Youngiibacter</taxon>
    </lineage>
</organism>
<dbReference type="PATRIC" id="fig|994573.3.peg.3183"/>
<dbReference type="SUPFAM" id="SSF53383">
    <property type="entry name" value="PLP-dependent transferases"/>
    <property type="match status" value="1"/>
</dbReference>
<evidence type="ECO:0000256" key="3">
    <source>
        <dbReference type="ARBA" id="ARBA00022898"/>
    </source>
</evidence>
<dbReference type="InterPro" id="IPR015421">
    <property type="entry name" value="PyrdxlP-dep_Trfase_major"/>
</dbReference>
<dbReference type="InterPro" id="IPR027619">
    <property type="entry name" value="C-S_lyase_PatB-like"/>
</dbReference>
<evidence type="ECO:0000256" key="4">
    <source>
        <dbReference type="ARBA" id="ARBA00023239"/>
    </source>
</evidence>
<sequence>MRYDFSVMTDRRNTNSMKWDVEDSVLPMWVADMDFRTAPEIIEAIEMKVRKGIFGYTTVPDDWYKSIGIWWERRHNFRVDRDWLIFCTGVVPAISSAVRKLTTVGENILVQTPVYNIFFNSILNNGRNVVENRLIYDGIEYSIDFSDLEEKLSDPQTTMMILCNPHNPVGKVWDRAELERIGEICHKHGVVLISDEIHCDLTDDGHGYIPFASVSGKCADISITCIAPTKAFNIAGLQTAAVIVPNAILRHRMNRALNTDEVAEPNAIAMEATIAGFTEGEEWLDELNSYLAENRRFAAGFIESLLPELHLVKAHATYLLWVDVRRITKDTEGLCRYLREEAGIYVSAGDSYGESGKGFIRINAACPRERLIDGLERLKKGIEKYKNL</sequence>
<evidence type="ECO:0000256" key="2">
    <source>
        <dbReference type="ARBA" id="ARBA00012224"/>
    </source>
</evidence>
<dbReference type="GO" id="GO:0030170">
    <property type="term" value="F:pyridoxal phosphate binding"/>
    <property type="evidence" value="ECO:0007669"/>
    <property type="project" value="InterPro"/>
</dbReference>
<comment type="cofactor">
    <cofactor evidence="1">
        <name>pyridoxal 5'-phosphate</name>
        <dbReference type="ChEBI" id="CHEBI:597326"/>
    </cofactor>
</comment>
<evidence type="ECO:0000256" key="5">
    <source>
        <dbReference type="ARBA" id="ARBA00037974"/>
    </source>
</evidence>
<dbReference type="InterPro" id="IPR004839">
    <property type="entry name" value="Aminotransferase_I/II_large"/>
</dbReference>
<protein>
    <recommendedName>
        <fullName evidence="2">cysteine-S-conjugate beta-lyase</fullName>
        <ecNumber evidence="2">4.4.1.13</ecNumber>
    </recommendedName>
</protein>
<dbReference type="PANTHER" id="PTHR43525">
    <property type="entry name" value="PROTEIN MALY"/>
    <property type="match status" value="1"/>
</dbReference>
<dbReference type="Gene3D" id="3.40.640.10">
    <property type="entry name" value="Type I PLP-dependent aspartate aminotransferase-like (Major domain)"/>
    <property type="match status" value="1"/>
</dbReference>
<dbReference type="PANTHER" id="PTHR43525:SF1">
    <property type="entry name" value="PROTEIN MALY"/>
    <property type="match status" value="1"/>
</dbReference>
<dbReference type="GO" id="GO:0047804">
    <property type="term" value="F:cysteine-S-conjugate beta-lyase activity"/>
    <property type="evidence" value="ECO:0007669"/>
    <property type="project" value="UniProtKB-EC"/>
</dbReference>
<dbReference type="Pfam" id="PF00155">
    <property type="entry name" value="Aminotran_1_2"/>
    <property type="match status" value="1"/>
</dbReference>
<name>V7I2G8_9CLOT</name>
<comment type="similarity">
    <text evidence="5">Belongs to the class-II pyridoxal-phosphate-dependent aminotransferase family. MalY/PatB cystathionine beta-lyase subfamily.</text>
</comment>
<feature type="domain" description="Aminotransferase class I/classII large" evidence="6">
    <location>
        <begin position="33"/>
        <end position="375"/>
    </location>
</feature>
<dbReference type="eggNOG" id="COG1168">
    <property type="taxonomic scope" value="Bacteria"/>
</dbReference>
<evidence type="ECO:0000313" key="8">
    <source>
        <dbReference type="Proteomes" id="UP000017747"/>
    </source>
</evidence>
<dbReference type="CDD" id="cd00609">
    <property type="entry name" value="AAT_like"/>
    <property type="match status" value="1"/>
</dbReference>
<comment type="caution">
    <text evidence="7">The sequence shown here is derived from an EMBL/GenBank/DDBJ whole genome shotgun (WGS) entry which is preliminary data.</text>
</comment>
<evidence type="ECO:0000313" key="7">
    <source>
        <dbReference type="EMBL" id="ETA79476.1"/>
    </source>
</evidence>
<dbReference type="InterPro" id="IPR015422">
    <property type="entry name" value="PyrdxlP-dep_Trfase_small"/>
</dbReference>
<evidence type="ECO:0000256" key="1">
    <source>
        <dbReference type="ARBA" id="ARBA00001933"/>
    </source>
</evidence>
<dbReference type="InterPro" id="IPR015424">
    <property type="entry name" value="PyrdxlP-dep_Trfase"/>
</dbReference>
<keyword evidence="8" id="KW-1185">Reference proteome</keyword>
<dbReference type="RefSeq" id="WP_023388882.1">
    <property type="nucleotide sequence ID" value="NZ_AXUN02000210.1"/>
</dbReference>
<dbReference type="STRING" id="994573.T472_0216795"/>
<dbReference type="OrthoDB" id="9802872at2"/>
<evidence type="ECO:0000259" key="6">
    <source>
        <dbReference type="Pfam" id="PF00155"/>
    </source>
</evidence>
<dbReference type="InterPro" id="IPR051798">
    <property type="entry name" value="Class-II_PLP-Dep_Aminotrans"/>
</dbReference>
<keyword evidence="3" id="KW-0663">Pyridoxal phosphate</keyword>
<dbReference type="Proteomes" id="UP000017747">
    <property type="component" value="Unassembled WGS sequence"/>
</dbReference>
<dbReference type="EMBL" id="AXUN02000210">
    <property type="protein sequence ID" value="ETA79476.1"/>
    <property type="molecule type" value="Genomic_DNA"/>
</dbReference>
<dbReference type="AlphaFoldDB" id="V7I2G8"/>
<dbReference type="Gene3D" id="3.90.1150.10">
    <property type="entry name" value="Aspartate Aminotransferase, domain 1"/>
    <property type="match status" value="1"/>
</dbReference>
<keyword evidence="4 7" id="KW-0456">Lyase</keyword>
<dbReference type="NCBIfam" id="TIGR04350">
    <property type="entry name" value="C_S_lyase_PatB"/>
    <property type="match status" value="1"/>
</dbReference>
<reference evidence="7 8" key="1">
    <citation type="journal article" date="2014" name="Genome Announc.">
        <title>Genome Sequence of Youngiibacter fragilis, the Type Strain of the Genus Youngiibacter.</title>
        <authorList>
            <person name="Wawrik C.B."/>
            <person name="Callaghan A.V."/>
            <person name="Stamps B.W."/>
            <person name="Wawrik B."/>
        </authorList>
    </citation>
    <scope>NUCLEOTIDE SEQUENCE [LARGE SCALE GENOMIC DNA]</scope>
    <source>
        <strain evidence="7 8">232.1</strain>
    </source>
</reference>